<dbReference type="InterPro" id="IPR044666">
    <property type="entry name" value="Cyclophilin_A-like"/>
</dbReference>
<dbReference type="Gene3D" id="2.40.100.10">
    <property type="entry name" value="Cyclophilin-like"/>
    <property type="match status" value="1"/>
</dbReference>
<proteinExistence type="inferred from homology"/>
<evidence type="ECO:0000256" key="2">
    <source>
        <dbReference type="ARBA" id="ARBA00013194"/>
    </source>
</evidence>
<dbReference type="AlphaFoldDB" id="W7QN86"/>
<dbReference type="PROSITE" id="PS00170">
    <property type="entry name" value="CSA_PPIASE_1"/>
    <property type="match status" value="1"/>
</dbReference>
<feature type="domain" description="PPIase cyclophilin-type" evidence="6">
    <location>
        <begin position="25"/>
        <end position="189"/>
    </location>
</feature>
<dbReference type="PANTHER" id="PTHR45625:SF4">
    <property type="entry name" value="PEPTIDYLPROLYL ISOMERASE DOMAIN AND WD REPEAT-CONTAINING PROTEIN 1"/>
    <property type="match status" value="1"/>
</dbReference>
<keyword evidence="4 7" id="KW-0413">Isomerase</keyword>
<keyword evidence="3" id="KW-0697">Rotamase</keyword>
<name>W7QN86_9ALTE</name>
<comment type="caution">
    <text evidence="7">The sequence shown here is derived from an EMBL/GenBank/DDBJ whole genome shotgun (WGS) entry which is preliminary data.</text>
</comment>
<evidence type="ECO:0000259" key="6">
    <source>
        <dbReference type="PROSITE" id="PS50072"/>
    </source>
</evidence>
<dbReference type="Pfam" id="PF00160">
    <property type="entry name" value="Pro_isomerase"/>
    <property type="match status" value="1"/>
</dbReference>
<dbReference type="STRING" id="1328313.DS2_08063"/>
<protein>
    <recommendedName>
        <fullName evidence="2">peptidylprolyl isomerase</fullName>
        <ecNumber evidence="2">5.2.1.8</ecNumber>
    </recommendedName>
</protein>
<dbReference type="EMBL" id="ARZY01000012">
    <property type="protein sequence ID" value="EWH10412.1"/>
    <property type="molecule type" value="Genomic_DNA"/>
</dbReference>
<evidence type="ECO:0000256" key="4">
    <source>
        <dbReference type="ARBA" id="ARBA00023235"/>
    </source>
</evidence>
<organism evidence="7 8">
    <name type="scientific">Catenovulum agarivorans DS-2</name>
    <dbReference type="NCBI Taxonomy" id="1328313"/>
    <lineage>
        <taxon>Bacteria</taxon>
        <taxon>Pseudomonadati</taxon>
        <taxon>Pseudomonadota</taxon>
        <taxon>Gammaproteobacteria</taxon>
        <taxon>Alteromonadales</taxon>
        <taxon>Alteromonadaceae</taxon>
        <taxon>Catenovulum</taxon>
    </lineage>
</organism>
<keyword evidence="5" id="KW-0732">Signal</keyword>
<evidence type="ECO:0000256" key="5">
    <source>
        <dbReference type="SAM" id="SignalP"/>
    </source>
</evidence>
<dbReference type="RefSeq" id="WP_051479728.1">
    <property type="nucleotide sequence ID" value="NZ_ARZY01000012.1"/>
</dbReference>
<dbReference type="PROSITE" id="PS50072">
    <property type="entry name" value="CSA_PPIASE_2"/>
    <property type="match status" value="1"/>
</dbReference>
<sequence length="374" mass="40460">MNYKSIVNFAKISLLSASILSTSAFATIVKIKTNQGDITVNLFDQTTPKTVENFLQYVNDDSYDNSVFHRSVKDFIVQAGSYSWSMQGEQTKPQFNSIESGEVVENEPLWSNVKGTIAMAKTGQEHSATSGWFINLNDDNVENLDLQASGFTVFGQVTEGMDIVEKINALEIYNAGSPFDTIPLDNVPDDANSIETEYLVIISDIEVLDSAEDTADDLQPVANTLIYQENIDTIEDGIAAIETLIETSENNLALAKTAQTAAAAISDEKGETASAAVVKIEVALSALDTLQTKAEDILTDAKNGQTNGESVLTIIDYRNQMVDTYQEVLSEATTISSQLSIAESAAKKESSGGSFSFGFILAALGLLGFRKKFN</sequence>
<dbReference type="InterPro" id="IPR029000">
    <property type="entry name" value="Cyclophilin-like_dom_sf"/>
</dbReference>
<feature type="chain" id="PRO_5004898399" description="peptidylprolyl isomerase" evidence="5">
    <location>
        <begin position="27"/>
        <end position="374"/>
    </location>
</feature>
<dbReference type="eggNOG" id="COG0652">
    <property type="taxonomic scope" value="Bacteria"/>
</dbReference>
<feature type="signal peptide" evidence="5">
    <location>
        <begin position="1"/>
        <end position="26"/>
    </location>
</feature>
<dbReference type="EC" id="5.2.1.8" evidence="2"/>
<gene>
    <name evidence="7" type="ORF">DS2_08063</name>
</gene>
<dbReference type="OrthoDB" id="9807797at2"/>
<evidence type="ECO:0000313" key="8">
    <source>
        <dbReference type="Proteomes" id="UP000019276"/>
    </source>
</evidence>
<comment type="similarity">
    <text evidence="1">Belongs to the cyclophilin-type PPIase family.</text>
</comment>
<dbReference type="SUPFAM" id="SSF50891">
    <property type="entry name" value="Cyclophilin-like"/>
    <property type="match status" value="1"/>
</dbReference>
<evidence type="ECO:0000313" key="7">
    <source>
        <dbReference type="EMBL" id="EWH10412.1"/>
    </source>
</evidence>
<dbReference type="InterPro" id="IPR002130">
    <property type="entry name" value="Cyclophilin-type_PPIase_dom"/>
</dbReference>
<dbReference type="GO" id="GO:0003755">
    <property type="term" value="F:peptidyl-prolyl cis-trans isomerase activity"/>
    <property type="evidence" value="ECO:0007669"/>
    <property type="project" value="UniProtKB-KW"/>
</dbReference>
<dbReference type="Proteomes" id="UP000019276">
    <property type="component" value="Unassembled WGS sequence"/>
</dbReference>
<dbReference type="PRINTS" id="PR00153">
    <property type="entry name" value="CSAPPISMRASE"/>
</dbReference>
<keyword evidence="8" id="KW-1185">Reference proteome</keyword>
<evidence type="ECO:0000256" key="1">
    <source>
        <dbReference type="ARBA" id="ARBA00007365"/>
    </source>
</evidence>
<evidence type="ECO:0000256" key="3">
    <source>
        <dbReference type="ARBA" id="ARBA00023110"/>
    </source>
</evidence>
<dbReference type="PANTHER" id="PTHR45625">
    <property type="entry name" value="PEPTIDYL-PROLYL CIS-TRANS ISOMERASE-RELATED"/>
    <property type="match status" value="1"/>
</dbReference>
<reference evidence="7 8" key="1">
    <citation type="journal article" date="2014" name="Genome Announc.">
        <title>Draft Genome Sequence of the Agar-Degrading Bacterium Catenovulum sp. Strain DS-2, Isolated from Intestines of Haliotis diversicolor.</title>
        <authorList>
            <person name="Shan D."/>
            <person name="Li X."/>
            <person name="Gu Z."/>
            <person name="Wei G."/>
            <person name="Gao Z."/>
            <person name="Shao Z."/>
        </authorList>
    </citation>
    <scope>NUCLEOTIDE SEQUENCE [LARGE SCALE GENOMIC DNA]</scope>
    <source>
        <strain evidence="7 8">DS-2</strain>
    </source>
</reference>
<dbReference type="InterPro" id="IPR020892">
    <property type="entry name" value="Cyclophilin-type_PPIase_CS"/>
</dbReference>
<dbReference type="GO" id="GO:0006457">
    <property type="term" value="P:protein folding"/>
    <property type="evidence" value="ECO:0007669"/>
    <property type="project" value="InterPro"/>
</dbReference>
<accession>W7QN86</accession>